<sequence length="582" mass="62678">MPPKPATKGSTRASSTPPEAAIGPKTYKARGHGKPTTASQRATRSHTLKEQGPSDLQPVVEPIIEEEEDPQPASQNAVVTTPVEYRDDEPTTNEEKADSMGNGPCALGANANEEDPNEDSDDPYKEDNTIGITPITATKRSGNHGSNSDDSFYVIEDVQTNTLKRLAVQSKKPAGTVATQAKGKGKATGQGRGRPPAMLPPPQVFEIVFKIKINSVNKYIRLHSDANLIDLHDQASNLLKKRNHEINLRYMTCWTPKGEKWDLDSAPDWMEMVNMVRKNLHRKTTTDFHIELLDASSGQAIASVGSTSSGSGGPSGSIAGSTIANSAATSNANGADEQTATSFLGRIQARHNCESHGYECYVIKNRLYEPKFKLRTHKRILLDVLLQWAEDCVAGEASVGTVPKAYIPRILGLENEDDSDGPLTLPEVKPRGRSGPNPAPSGPSNDAAAPPTGTMIPTSSGWPPFAYPPYPYPAYPPYAGPNAGPSTSPVRTQGGLNAGPSTSPVRTSTRGPRLRDFLQMLDDDAESDEESYNDLLGALKGLGIHRVKDFNLWNAPDLRDELPCPLGTAKRLLNEAKIALRG</sequence>
<evidence type="ECO:0000256" key="1">
    <source>
        <dbReference type="SAM" id="MobiDB-lite"/>
    </source>
</evidence>
<protein>
    <submittedName>
        <fullName evidence="2">Uncharacterized protein</fullName>
    </submittedName>
</protein>
<dbReference type="AlphaFoldDB" id="A0A0C3AQT5"/>
<keyword evidence="3" id="KW-1185">Reference proteome</keyword>
<feature type="compositionally biased region" description="Polar residues" evidence="1">
    <location>
        <begin position="486"/>
        <end position="510"/>
    </location>
</feature>
<proteinExistence type="predicted"/>
<name>A0A0C3AQT5_SERVB</name>
<feature type="region of interest" description="Disordered" evidence="1">
    <location>
        <begin position="1"/>
        <end position="127"/>
    </location>
</feature>
<feature type="compositionally biased region" description="Polar residues" evidence="1">
    <location>
        <begin position="8"/>
        <end position="17"/>
    </location>
</feature>
<feature type="region of interest" description="Disordered" evidence="1">
    <location>
        <begin position="413"/>
        <end position="456"/>
    </location>
</feature>
<dbReference type="Proteomes" id="UP000054097">
    <property type="component" value="Unassembled WGS sequence"/>
</dbReference>
<feature type="region of interest" description="Disordered" evidence="1">
    <location>
        <begin position="169"/>
        <end position="199"/>
    </location>
</feature>
<dbReference type="HOGENOM" id="CLU_468653_0_0_1"/>
<accession>A0A0C3AQT5</accession>
<evidence type="ECO:0000313" key="3">
    <source>
        <dbReference type="Proteomes" id="UP000054097"/>
    </source>
</evidence>
<feature type="region of interest" description="Disordered" evidence="1">
    <location>
        <begin position="483"/>
        <end position="512"/>
    </location>
</feature>
<feature type="compositionally biased region" description="Acidic residues" evidence="1">
    <location>
        <begin position="112"/>
        <end position="121"/>
    </location>
</feature>
<reference evidence="3" key="2">
    <citation type="submission" date="2015-01" db="EMBL/GenBank/DDBJ databases">
        <title>Evolutionary Origins and Diversification of the Mycorrhizal Mutualists.</title>
        <authorList>
            <consortium name="DOE Joint Genome Institute"/>
            <consortium name="Mycorrhizal Genomics Consortium"/>
            <person name="Kohler A."/>
            <person name="Kuo A."/>
            <person name="Nagy L.G."/>
            <person name="Floudas D."/>
            <person name="Copeland A."/>
            <person name="Barry K.W."/>
            <person name="Cichocki N."/>
            <person name="Veneault-Fourrey C."/>
            <person name="LaButti K."/>
            <person name="Lindquist E.A."/>
            <person name="Lipzen A."/>
            <person name="Lundell T."/>
            <person name="Morin E."/>
            <person name="Murat C."/>
            <person name="Riley R."/>
            <person name="Ohm R."/>
            <person name="Sun H."/>
            <person name="Tunlid A."/>
            <person name="Henrissat B."/>
            <person name="Grigoriev I.V."/>
            <person name="Hibbett D.S."/>
            <person name="Martin F."/>
        </authorList>
    </citation>
    <scope>NUCLEOTIDE SEQUENCE [LARGE SCALE GENOMIC DNA]</scope>
    <source>
        <strain evidence="3">MAFF 305830</strain>
    </source>
</reference>
<gene>
    <name evidence="2" type="ORF">M408DRAFT_12483</name>
</gene>
<feature type="compositionally biased region" description="Low complexity" evidence="1">
    <location>
        <begin position="442"/>
        <end position="451"/>
    </location>
</feature>
<reference evidence="2 3" key="1">
    <citation type="submission" date="2014-04" db="EMBL/GenBank/DDBJ databases">
        <authorList>
            <consortium name="DOE Joint Genome Institute"/>
            <person name="Kuo A."/>
            <person name="Zuccaro A."/>
            <person name="Kohler A."/>
            <person name="Nagy L.G."/>
            <person name="Floudas D."/>
            <person name="Copeland A."/>
            <person name="Barry K.W."/>
            <person name="Cichocki N."/>
            <person name="Veneault-Fourrey C."/>
            <person name="LaButti K."/>
            <person name="Lindquist E.A."/>
            <person name="Lipzen A."/>
            <person name="Lundell T."/>
            <person name="Morin E."/>
            <person name="Murat C."/>
            <person name="Sun H."/>
            <person name="Tunlid A."/>
            <person name="Henrissat B."/>
            <person name="Grigoriev I.V."/>
            <person name="Hibbett D.S."/>
            <person name="Martin F."/>
            <person name="Nordberg H.P."/>
            <person name="Cantor M.N."/>
            <person name="Hua S.X."/>
        </authorList>
    </citation>
    <scope>NUCLEOTIDE SEQUENCE [LARGE SCALE GENOMIC DNA]</scope>
    <source>
        <strain evidence="2 3">MAFF 305830</strain>
    </source>
</reference>
<feature type="compositionally biased region" description="Basic and acidic residues" evidence="1">
    <location>
        <begin position="84"/>
        <end position="98"/>
    </location>
</feature>
<evidence type="ECO:0000313" key="2">
    <source>
        <dbReference type="EMBL" id="KIM21596.1"/>
    </source>
</evidence>
<dbReference type="EMBL" id="KN824377">
    <property type="protein sequence ID" value="KIM21596.1"/>
    <property type="molecule type" value="Genomic_DNA"/>
</dbReference>
<dbReference type="OrthoDB" id="10620954at2759"/>
<organism evidence="2 3">
    <name type="scientific">Serendipita vermifera MAFF 305830</name>
    <dbReference type="NCBI Taxonomy" id="933852"/>
    <lineage>
        <taxon>Eukaryota</taxon>
        <taxon>Fungi</taxon>
        <taxon>Dikarya</taxon>
        <taxon>Basidiomycota</taxon>
        <taxon>Agaricomycotina</taxon>
        <taxon>Agaricomycetes</taxon>
        <taxon>Sebacinales</taxon>
        <taxon>Serendipitaceae</taxon>
        <taxon>Serendipita</taxon>
    </lineage>
</organism>